<proteinExistence type="predicted"/>
<dbReference type="Pfam" id="PF00111">
    <property type="entry name" value="Fer2"/>
    <property type="match status" value="1"/>
</dbReference>
<dbReference type="Proteomes" id="UP000463939">
    <property type="component" value="Chromosome"/>
</dbReference>
<dbReference type="AlphaFoldDB" id="A0A809RLS1"/>
<protein>
    <submittedName>
        <fullName evidence="2">Ferredoxin</fullName>
    </submittedName>
</protein>
<dbReference type="PROSITE" id="PS51085">
    <property type="entry name" value="2FE2S_FER_2"/>
    <property type="match status" value="1"/>
</dbReference>
<name>A0A809RLS1_9PROT</name>
<feature type="domain" description="2Fe-2S ferredoxin-type" evidence="1">
    <location>
        <begin position="4"/>
        <end position="119"/>
    </location>
</feature>
<dbReference type="RefSeq" id="WP_162083741.1">
    <property type="nucleotide sequence ID" value="NZ_AP021881.1"/>
</dbReference>
<dbReference type="KEGG" id="sniv:SFSGTM_04390"/>
<dbReference type="InterPro" id="IPR006058">
    <property type="entry name" value="2Fe2S_fd_BS"/>
</dbReference>
<dbReference type="SUPFAM" id="SSF54292">
    <property type="entry name" value="2Fe-2S ferredoxin-like"/>
    <property type="match status" value="1"/>
</dbReference>
<keyword evidence="3" id="KW-1185">Reference proteome</keyword>
<gene>
    <name evidence="2" type="ORF">SFSGTM_04390</name>
</gene>
<dbReference type="PROSITE" id="PS00197">
    <property type="entry name" value="2FE2S_FER_1"/>
    <property type="match status" value="1"/>
</dbReference>
<dbReference type="InterPro" id="IPR001041">
    <property type="entry name" value="2Fe-2S_ferredoxin-type"/>
</dbReference>
<reference evidence="3" key="1">
    <citation type="submission" date="2019-11" db="EMBL/GenBank/DDBJ databases">
        <title>Isolation and characterization of a novel species in the genus Sulfuriferula.</title>
        <authorList>
            <person name="Mochizuki J."/>
            <person name="Kojima H."/>
            <person name="Fukui M."/>
        </authorList>
    </citation>
    <scope>NUCLEOTIDE SEQUENCE [LARGE SCALE GENOMIC DNA]</scope>
    <source>
        <strain evidence="3">SGTM</strain>
    </source>
</reference>
<evidence type="ECO:0000313" key="3">
    <source>
        <dbReference type="Proteomes" id="UP000463939"/>
    </source>
</evidence>
<evidence type="ECO:0000313" key="2">
    <source>
        <dbReference type="EMBL" id="BBO99730.1"/>
    </source>
</evidence>
<organism evidence="2 3">
    <name type="scientific">Sulfuriferula nivalis</name>
    <dbReference type="NCBI Taxonomy" id="2675298"/>
    <lineage>
        <taxon>Bacteria</taxon>
        <taxon>Pseudomonadati</taxon>
        <taxon>Pseudomonadota</taxon>
        <taxon>Betaproteobacteria</taxon>
        <taxon>Nitrosomonadales</taxon>
        <taxon>Sulfuricellaceae</taxon>
        <taxon>Sulfuriferula</taxon>
    </lineage>
</organism>
<sequence>MAKAKIKFADVNVTVTVPVGTRIIEISEKVGSYIAYNCREGDCGSCLFTVLDGAENLSTPSSLEEATLFAHFQEVLDGWRSAGDLESLQSMMRRENFAGKTCRLACQTQVFGDATVAPI</sequence>
<dbReference type="CDD" id="cd00207">
    <property type="entry name" value="fer2"/>
    <property type="match status" value="1"/>
</dbReference>
<dbReference type="GO" id="GO:0051537">
    <property type="term" value="F:2 iron, 2 sulfur cluster binding"/>
    <property type="evidence" value="ECO:0007669"/>
    <property type="project" value="InterPro"/>
</dbReference>
<dbReference type="EMBL" id="AP021881">
    <property type="protein sequence ID" value="BBO99730.1"/>
    <property type="molecule type" value="Genomic_DNA"/>
</dbReference>
<dbReference type="InterPro" id="IPR012675">
    <property type="entry name" value="Beta-grasp_dom_sf"/>
</dbReference>
<dbReference type="Gene3D" id="3.10.20.30">
    <property type="match status" value="1"/>
</dbReference>
<accession>A0A809RLS1</accession>
<dbReference type="InterPro" id="IPR036010">
    <property type="entry name" value="2Fe-2S_ferredoxin-like_sf"/>
</dbReference>
<evidence type="ECO:0000259" key="1">
    <source>
        <dbReference type="PROSITE" id="PS51085"/>
    </source>
</evidence>